<protein>
    <submittedName>
        <fullName evidence="2">Uncharacterized protein</fullName>
    </submittedName>
</protein>
<dbReference type="Proteomes" id="UP000623419">
    <property type="component" value="Unassembled WGS sequence"/>
</dbReference>
<reference evidence="3" key="1">
    <citation type="journal article" date="2019" name="Int. J. Syst. Evol. Microbiol.">
        <title>The Global Catalogue of Microorganisms (GCM) 10K type strain sequencing project: providing services to taxonomists for standard genome sequencing and annotation.</title>
        <authorList>
            <consortium name="The Broad Institute Genomics Platform"/>
            <consortium name="The Broad Institute Genome Sequencing Center for Infectious Disease"/>
            <person name="Wu L."/>
            <person name="Ma J."/>
        </authorList>
    </citation>
    <scope>NUCLEOTIDE SEQUENCE [LARGE SCALE GENOMIC DNA]</scope>
    <source>
        <strain evidence="3">CGMCC 1.15905</strain>
    </source>
</reference>
<keyword evidence="3" id="KW-1185">Reference proteome</keyword>
<keyword evidence="1" id="KW-1133">Transmembrane helix</keyword>
<keyword evidence="1" id="KW-0812">Transmembrane</keyword>
<sequence length="92" mass="10233">MSTIANVRSKSLRRSAGYWFWLFWACLFLVASWIAAFRIPGSAIFLFACVPFAVVAAQASEQAKINRALVAEIDEMRALLSTIQHASRAEPN</sequence>
<accession>A0ABQ1HU99</accession>
<comment type="caution">
    <text evidence="2">The sequence shown here is derived from an EMBL/GenBank/DDBJ whole genome shotgun (WGS) entry which is preliminary data.</text>
</comment>
<proteinExistence type="predicted"/>
<evidence type="ECO:0000313" key="2">
    <source>
        <dbReference type="EMBL" id="GGA88207.1"/>
    </source>
</evidence>
<feature type="transmembrane region" description="Helical" evidence="1">
    <location>
        <begin position="42"/>
        <end position="59"/>
    </location>
</feature>
<organism evidence="2 3">
    <name type="scientific">Arenimonas soli</name>
    <dbReference type="NCBI Taxonomy" id="2269504"/>
    <lineage>
        <taxon>Bacteria</taxon>
        <taxon>Pseudomonadati</taxon>
        <taxon>Pseudomonadota</taxon>
        <taxon>Gammaproteobacteria</taxon>
        <taxon>Lysobacterales</taxon>
        <taxon>Lysobacteraceae</taxon>
        <taxon>Arenimonas</taxon>
    </lineage>
</organism>
<keyword evidence="1" id="KW-0472">Membrane</keyword>
<gene>
    <name evidence="2" type="ORF">GCM10011521_28220</name>
</gene>
<dbReference type="EMBL" id="BMKC01000006">
    <property type="protein sequence ID" value="GGA88207.1"/>
    <property type="molecule type" value="Genomic_DNA"/>
</dbReference>
<feature type="transmembrane region" description="Helical" evidence="1">
    <location>
        <begin position="18"/>
        <end position="36"/>
    </location>
</feature>
<name>A0ABQ1HU99_9GAMM</name>
<evidence type="ECO:0000313" key="3">
    <source>
        <dbReference type="Proteomes" id="UP000623419"/>
    </source>
</evidence>
<evidence type="ECO:0000256" key="1">
    <source>
        <dbReference type="SAM" id="Phobius"/>
    </source>
</evidence>